<dbReference type="RefSeq" id="WP_180158050.1">
    <property type="nucleotide sequence ID" value="NZ_JACCEM010000011.1"/>
</dbReference>
<dbReference type="GO" id="GO:0003677">
    <property type="term" value="F:DNA binding"/>
    <property type="evidence" value="ECO:0007669"/>
    <property type="project" value="UniProtKB-KW"/>
</dbReference>
<gene>
    <name evidence="5" type="ORF">H0A72_18865</name>
</gene>
<dbReference type="SUPFAM" id="SSF46894">
    <property type="entry name" value="C-terminal effector domain of the bipartite response regulators"/>
    <property type="match status" value="1"/>
</dbReference>
<name>A0A853G228_9BURK</name>
<proteinExistence type="predicted"/>
<dbReference type="EMBL" id="JACCEM010000011">
    <property type="protein sequence ID" value="NYT51378.1"/>
    <property type="molecule type" value="Genomic_DNA"/>
</dbReference>
<dbReference type="GO" id="GO:0000160">
    <property type="term" value="P:phosphorelay signal transduction system"/>
    <property type="evidence" value="ECO:0007669"/>
    <property type="project" value="InterPro"/>
</dbReference>
<evidence type="ECO:0000256" key="1">
    <source>
        <dbReference type="ARBA" id="ARBA00023125"/>
    </source>
</evidence>
<dbReference type="Gene3D" id="3.40.50.2300">
    <property type="match status" value="1"/>
</dbReference>
<feature type="domain" description="Response regulatory" evidence="4">
    <location>
        <begin position="8"/>
        <end position="128"/>
    </location>
</feature>
<reference evidence="5 6" key="1">
    <citation type="submission" date="2020-07" db="EMBL/GenBank/DDBJ databases">
        <title>Taxonomic revisions and descriptions of new bacterial species based on genomic comparisons in the high-G+C-content subgroup of the family Alcaligenaceae.</title>
        <authorList>
            <person name="Szabo A."/>
            <person name="Felfoldi T."/>
        </authorList>
    </citation>
    <scope>NUCLEOTIDE SEQUENCE [LARGE SCALE GENOMIC DNA]</scope>
    <source>
        <strain evidence="5 6">LMG 24012</strain>
    </source>
</reference>
<evidence type="ECO:0000313" key="6">
    <source>
        <dbReference type="Proteomes" id="UP000559809"/>
    </source>
</evidence>
<dbReference type="InterPro" id="IPR016032">
    <property type="entry name" value="Sig_transdc_resp-reg_C-effctor"/>
</dbReference>
<dbReference type="InterPro" id="IPR036388">
    <property type="entry name" value="WH-like_DNA-bd_sf"/>
</dbReference>
<dbReference type="AlphaFoldDB" id="A0A853G228"/>
<dbReference type="InterPro" id="IPR001789">
    <property type="entry name" value="Sig_transdc_resp-reg_receiver"/>
</dbReference>
<dbReference type="InterPro" id="IPR039420">
    <property type="entry name" value="WalR-like"/>
</dbReference>
<dbReference type="Gene3D" id="1.10.10.10">
    <property type="entry name" value="Winged helix-like DNA-binding domain superfamily/Winged helix DNA-binding domain"/>
    <property type="match status" value="1"/>
</dbReference>
<evidence type="ECO:0000259" key="3">
    <source>
        <dbReference type="PROSITE" id="PS50043"/>
    </source>
</evidence>
<keyword evidence="2" id="KW-0597">Phosphoprotein</keyword>
<dbReference type="InterPro" id="IPR011006">
    <property type="entry name" value="CheY-like_superfamily"/>
</dbReference>
<dbReference type="InterPro" id="IPR000792">
    <property type="entry name" value="Tscrpt_reg_LuxR_C"/>
</dbReference>
<sequence length="222" mass="24400">MATPKKKLLIVADDHPRIRQALEDIIRELHGYTTLYTSAQPRELLALAERRLEHTEDLMVADVSLPEGAPATPAAASGADTPLMVVSMQERGITANWFVAIDDERGAGATTSRIQAALEQRKLIMEIIQSLNSDVADQESRIQEPMSQVPSAQDLTRLGITLRQAEVLVLLADGLTNKEIARKLDVSEWTVRHHVSSILERLEVGNRGKAAIFARRLAQAGV</sequence>
<evidence type="ECO:0000259" key="4">
    <source>
        <dbReference type="PROSITE" id="PS50110"/>
    </source>
</evidence>
<dbReference type="CDD" id="cd06170">
    <property type="entry name" value="LuxR_C_like"/>
    <property type="match status" value="1"/>
</dbReference>
<accession>A0A853G228</accession>
<dbReference type="PROSITE" id="PS50043">
    <property type="entry name" value="HTH_LUXR_2"/>
    <property type="match status" value="1"/>
</dbReference>
<dbReference type="PROSITE" id="PS00622">
    <property type="entry name" value="HTH_LUXR_1"/>
    <property type="match status" value="1"/>
</dbReference>
<evidence type="ECO:0000313" key="5">
    <source>
        <dbReference type="EMBL" id="NYT51378.1"/>
    </source>
</evidence>
<keyword evidence="6" id="KW-1185">Reference proteome</keyword>
<dbReference type="SMART" id="SM00421">
    <property type="entry name" value="HTH_LUXR"/>
    <property type="match status" value="1"/>
</dbReference>
<evidence type="ECO:0000256" key="2">
    <source>
        <dbReference type="PROSITE-ProRule" id="PRU00169"/>
    </source>
</evidence>
<dbReference type="Proteomes" id="UP000559809">
    <property type="component" value="Unassembled WGS sequence"/>
</dbReference>
<organism evidence="5 6">
    <name type="scientific">Parapusillimonas granuli</name>
    <dbReference type="NCBI Taxonomy" id="380911"/>
    <lineage>
        <taxon>Bacteria</taxon>
        <taxon>Pseudomonadati</taxon>
        <taxon>Pseudomonadota</taxon>
        <taxon>Betaproteobacteria</taxon>
        <taxon>Burkholderiales</taxon>
        <taxon>Alcaligenaceae</taxon>
        <taxon>Parapusillimonas</taxon>
    </lineage>
</organism>
<protein>
    <submittedName>
        <fullName evidence="5">Response regulator transcription factor</fullName>
    </submittedName>
</protein>
<keyword evidence="1" id="KW-0238">DNA-binding</keyword>
<feature type="domain" description="HTH luxR-type" evidence="3">
    <location>
        <begin position="151"/>
        <end position="218"/>
    </location>
</feature>
<dbReference type="PRINTS" id="PR00038">
    <property type="entry name" value="HTHLUXR"/>
</dbReference>
<dbReference type="SUPFAM" id="SSF52172">
    <property type="entry name" value="CheY-like"/>
    <property type="match status" value="1"/>
</dbReference>
<feature type="modified residue" description="4-aspartylphosphate" evidence="2">
    <location>
        <position position="62"/>
    </location>
</feature>
<dbReference type="PANTHER" id="PTHR43214:SF43">
    <property type="entry name" value="TWO-COMPONENT RESPONSE REGULATOR"/>
    <property type="match status" value="1"/>
</dbReference>
<dbReference type="PANTHER" id="PTHR43214">
    <property type="entry name" value="TWO-COMPONENT RESPONSE REGULATOR"/>
    <property type="match status" value="1"/>
</dbReference>
<comment type="caution">
    <text evidence="5">The sequence shown here is derived from an EMBL/GenBank/DDBJ whole genome shotgun (WGS) entry which is preliminary data.</text>
</comment>
<dbReference type="Pfam" id="PF00196">
    <property type="entry name" value="GerE"/>
    <property type="match status" value="1"/>
</dbReference>
<dbReference type="GO" id="GO:0006355">
    <property type="term" value="P:regulation of DNA-templated transcription"/>
    <property type="evidence" value="ECO:0007669"/>
    <property type="project" value="InterPro"/>
</dbReference>
<dbReference type="PROSITE" id="PS50110">
    <property type="entry name" value="RESPONSE_REGULATORY"/>
    <property type="match status" value="1"/>
</dbReference>